<reference evidence="4 5" key="1">
    <citation type="submission" date="2016-10" db="EMBL/GenBank/DDBJ databases">
        <authorList>
            <person name="de Groot N.N."/>
        </authorList>
    </citation>
    <scope>NUCLEOTIDE SEQUENCE [LARGE SCALE GENOMIC DNA]</scope>
    <source>
        <strain evidence="4 5">LMG 23650</strain>
    </source>
</reference>
<dbReference type="PROSITE" id="PS51186">
    <property type="entry name" value="GNAT"/>
    <property type="match status" value="1"/>
</dbReference>
<protein>
    <submittedName>
        <fullName evidence="4">Ribosomal protein S18 acetylase RimI</fullName>
    </submittedName>
</protein>
<dbReference type="Pfam" id="PF00583">
    <property type="entry name" value="Acetyltransf_1"/>
    <property type="match status" value="1"/>
</dbReference>
<evidence type="ECO:0000259" key="3">
    <source>
        <dbReference type="PROSITE" id="PS51186"/>
    </source>
</evidence>
<dbReference type="GO" id="GO:0005840">
    <property type="term" value="C:ribosome"/>
    <property type="evidence" value="ECO:0007669"/>
    <property type="project" value="UniProtKB-KW"/>
</dbReference>
<feature type="domain" description="N-acetyltransferase" evidence="3">
    <location>
        <begin position="3"/>
        <end position="147"/>
    </location>
</feature>
<dbReference type="EMBL" id="FOQU01000011">
    <property type="protein sequence ID" value="SFJ81950.1"/>
    <property type="molecule type" value="Genomic_DNA"/>
</dbReference>
<dbReference type="Proteomes" id="UP000199548">
    <property type="component" value="Unassembled WGS sequence"/>
</dbReference>
<dbReference type="PANTHER" id="PTHR43877">
    <property type="entry name" value="AMINOALKYLPHOSPHONATE N-ACETYLTRANSFERASE-RELATED-RELATED"/>
    <property type="match status" value="1"/>
</dbReference>
<dbReference type="GO" id="GO:0016747">
    <property type="term" value="F:acyltransferase activity, transferring groups other than amino-acyl groups"/>
    <property type="evidence" value="ECO:0007669"/>
    <property type="project" value="InterPro"/>
</dbReference>
<dbReference type="InterPro" id="IPR050832">
    <property type="entry name" value="Bact_Acetyltransf"/>
</dbReference>
<organism evidence="4 5">
    <name type="scientific">Paraburkholderia megapolitana</name>
    <dbReference type="NCBI Taxonomy" id="420953"/>
    <lineage>
        <taxon>Bacteria</taxon>
        <taxon>Pseudomonadati</taxon>
        <taxon>Pseudomonadota</taxon>
        <taxon>Betaproteobacteria</taxon>
        <taxon>Burkholderiales</taxon>
        <taxon>Burkholderiaceae</taxon>
        <taxon>Paraburkholderia</taxon>
    </lineage>
</organism>
<dbReference type="RefSeq" id="WP_091019052.1">
    <property type="nucleotide sequence ID" value="NZ_CP041745.1"/>
</dbReference>
<dbReference type="InterPro" id="IPR000182">
    <property type="entry name" value="GNAT_dom"/>
</dbReference>
<keyword evidence="4" id="KW-0687">Ribonucleoprotein</keyword>
<evidence type="ECO:0000256" key="1">
    <source>
        <dbReference type="ARBA" id="ARBA00022679"/>
    </source>
</evidence>
<keyword evidence="5" id="KW-1185">Reference proteome</keyword>
<dbReference type="OrthoDB" id="9789605at2"/>
<sequence length="147" mass="17069">MTIKVRRAIPEDRPALRQLFLQGRREAFEWQAPEKFSLEDFDEQTQGELLLIAEDESSHPVGFISVWEEDSFIHHLYVARSHHRKGVGRALLRALPRWPTLRYRLKCLVLNTSALAFYRACRFTEIGSGTSEDGDYVLLKSHDERNG</sequence>
<dbReference type="AlphaFoldDB" id="A0A1I3UG00"/>
<keyword evidence="1" id="KW-0808">Transferase</keyword>
<dbReference type="InterPro" id="IPR016181">
    <property type="entry name" value="Acyl_CoA_acyltransferase"/>
</dbReference>
<proteinExistence type="predicted"/>
<keyword evidence="2" id="KW-0012">Acyltransferase</keyword>
<dbReference type="Gene3D" id="3.40.630.30">
    <property type="match status" value="1"/>
</dbReference>
<accession>A0A1I3UG00</accession>
<keyword evidence="4" id="KW-0689">Ribosomal protein</keyword>
<evidence type="ECO:0000313" key="4">
    <source>
        <dbReference type="EMBL" id="SFJ81950.1"/>
    </source>
</evidence>
<dbReference type="SUPFAM" id="SSF55729">
    <property type="entry name" value="Acyl-CoA N-acyltransferases (Nat)"/>
    <property type="match status" value="1"/>
</dbReference>
<dbReference type="STRING" id="420953.SAMN05192543_111173"/>
<evidence type="ECO:0000256" key="2">
    <source>
        <dbReference type="ARBA" id="ARBA00023315"/>
    </source>
</evidence>
<gene>
    <name evidence="4" type="ORF">SAMN05192543_111173</name>
</gene>
<name>A0A1I3UG00_9BURK</name>
<evidence type="ECO:0000313" key="5">
    <source>
        <dbReference type="Proteomes" id="UP000199548"/>
    </source>
</evidence>
<dbReference type="CDD" id="cd04301">
    <property type="entry name" value="NAT_SF"/>
    <property type="match status" value="1"/>
</dbReference>